<sequence>MEAASVLWQAFTKHFEAGDGINPDYLLRELMMRMPQPNEKVDAYAENIESQQASLLLSNSVRVFPDLTRGYANWLNSHDRKTLKPTTVLQRLRAAEHQRHQLESQAQPASRATAQVAHVMSDHKEKGHKCSKQQRKRNKGVQDKKERTIAEKWSLVARMHRYYWQAAQTGAREKEEGEGARQTTTCLPRELRVSSASCTR</sequence>
<dbReference type="Proteomes" id="UP000435112">
    <property type="component" value="Unassembled WGS sequence"/>
</dbReference>
<protein>
    <recommendedName>
        <fullName evidence="4">Retrotransposon gag domain-containing protein</fullName>
    </recommendedName>
</protein>
<evidence type="ECO:0000256" key="1">
    <source>
        <dbReference type="SAM" id="MobiDB-lite"/>
    </source>
</evidence>
<accession>A0A6A3JGE0</accession>
<proteinExistence type="predicted"/>
<dbReference type="EMBL" id="QXFU01001901">
    <property type="protein sequence ID" value="KAE8993611.1"/>
    <property type="molecule type" value="Genomic_DNA"/>
</dbReference>
<evidence type="ECO:0008006" key="4">
    <source>
        <dbReference type="Google" id="ProtNLM"/>
    </source>
</evidence>
<organism evidence="2 3">
    <name type="scientific">Phytophthora rubi</name>
    <dbReference type="NCBI Taxonomy" id="129364"/>
    <lineage>
        <taxon>Eukaryota</taxon>
        <taxon>Sar</taxon>
        <taxon>Stramenopiles</taxon>
        <taxon>Oomycota</taxon>
        <taxon>Peronosporomycetes</taxon>
        <taxon>Peronosporales</taxon>
        <taxon>Peronosporaceae</taxon>
        <taxon>Phytophthora</taxon>
    </lineage>
</organism>
<dbReference type="AlphaFoldDB" id="A0A6A3JGE0"/>
<evidence type="ECO:0000313" key="2">
    <source>
        <dbReference type="EMBL" id="KAE8993611.1"/>
    </source>
</evidence>
<gene>
    <name evidence="2" type="ORF">PR002_g20182</name>
</gene>
<name>A0A6A3JGE0_9STRA</name>
<dbReference type="OrthoDB" id="142309at2759"/>
<evidence type="ECO:0000313" key="3">
    <source>
        <dbReference type="Proteomes" id="UP000435112"/>
    </source>
</evidence>
<comment type="caution">
    <text evidence="2">The sequence shown here is derived from an EMBL/GenBank/DDBJ whole genome shotgun (WGS) entry which is preliminary data.</text>
</comment>
<feature type="region of interest" description="Disordered" evidence="1">
    <location>
        <begin position="119"/>
        <end position="146"/>
    </location>
</feature>
<feature type="compositionally biased region" description="Basic residues" evidence="1">
    <location>
        <begin position="126"/>
        <end position="139"/>
    </location>
</feature>
<reference evidence="2 3" key="1">
    <citation type="submission" date="2018-09" db="EMBL/GenBank/DDBJ databases">
        <title>Genomic investigation of the strawberry pathogen Phytophthora fragariae indicates pathogenicity is determined by transcriptional variation in three key races.</title>
        <authorList>
            <person name="Adams T.M."/>
            <person name="Armitage A.D."/>
            <person name="Sobczyk M.K."/>
            <person name="Bates H.J."/>
            <person name="Dunwell J.M."/>
            <person name="Nellist C.F."/>
            <person name="Harrison R.J."/>
        </authorList>
    </citation>
    <scope>NUCLEOTIDE SEQUENCE [LARGE SCALE GENOMIC DNA]</scope>
    <source>
        <strain evidence="2 3">SCRP324</strain>
    </source>
</reference>